<comment type="caution">
    <text evidence="8">The sequence shown here is derived from an EMBL/GenBank/DDBJ whole genome shotgun (WGS) entry which is preliminary data.</text>
</comment>
<organism evidence="8">
    <name type="scientific">Candidatus Aramenus sulfurataquae</name>
    <dbReference type="NCBI Taxonomy" id="1326980"/>
    <lineage>
        <taxon>Archaea</taxon>
        <taxon>Thermoproteota</taxon>
        <taxon>Thermoprotei</taxon>
        <taxon>Sulfolobales</taxon>
        <taxon>Sulfolobaceae</taxon>
        <taxon>Candidatus Aramenus</taxon>
    </lineage>
</organism>
<evidence type="ECO:0000256" key="6">
    <source>
        <dbReference type="SAM" id="Phobius"/>
    </source>
</evidence>
<evidence type="ECO:0000313" key="8">
    <source>
        <dbReference type="EMBL" id="KJR79602.1"/>
    </source>
</evidence>
<evidence type="ECO:0000313" key="9">
    <source>
        <dbReference type="EMBL" id="MCL7343442.1"/>
    </source>
</evidence>
<evidence type="ECO:0000259" key="7">
    <source>
        <dbReference type="Pfam" id="PF02441"/>
    </source>
</evidence>
<evidence type="ECO:0000256" key="1">
    <source>
        <dbReference type="ARBA" id="ARBA00022602"/>
    </source>
</evidence>
<keyword evidence="4 5" id="KW-0808">Transferase</keyword>
<name>A0A0F2LQ20_9CREN</name>
<dbReference type="EC" id="2.5.1.129" evidence="5"/>
<proteinExistence type="inferred from homology"/>
<dbReference type="InterPro" id="IPR003382">
    <property type="entry name" value="Flavoprotein"/>
</dbReference>
<dbReference type="GO" id="GO:0106141">
    <property type="term" value="F:flavin prenyltransferase activity"/>
    <property type="evidence" value="ECO:0007669"/>
    <property type="project" value="UniProtKB-EC"/>
</dbReference>
<keyword evidence="3 5" id="KW-0288">FMN</keyword>
<feature type="binding site" evidence="5">
    <location>
        <begin position="106"/>
        <end position="109"/>
    </location>
    <ligand>
        <name>FMN</name>
        <dbReference type="ChEBI" id="CHEBI:58210"/>
    </ligand>
</feature>
<evidence type="ECO:0000256" key="2">
    <source>
        <dbReference type="ARBA" id="ARBA00022630"/>
    </source>
</evidence>
<dbReference type="InterPro" id="IPR004507">
    <property type="entry name" value="UbiX-like"/>
</dbReference>
<sequence length="204" mass="22491">MDKGMDEKTGTENRAKKKAVVIGITGASGIIYGLRAVESLSLMGYPVFALITRGALKVAERENSMDLFKEVSKHTRNVFMEEEIDAPTSSSSFLVNSKGMAVIPCSIRTLAEVAHGVASNLVTRTAINFIRMRKRLTLVLRETPLGPLELENALKLSRMGVVILPASPGFYSRPKTIEDMINFVVGKTLDSLGIENDLYKRWSR</sequence>
<gene>
    <name evidence="5" type="primary">ubiX</name>
    <name evidence="9" type="ORF">TQ35_002570</name>
    <name evidence="8" type="ORF">TQ35_01020</name>
</gene>
<feature type="transmembrane region" description="Helical" evidence="6">
    <location>
        <begin position="20"/>
        <end position="37"/>
    </location>
</feature>
<dbReference type="Gene3D" id="3.40.50.1950">
    <property type="entry name" value="Flavin prenyltransferase-like"/>
    <property type="match status" value="1"/>
</dbReference>
<evidence type="ECO:0000256" key="4">
    <source>
        <dbReference type="ARBA" id="ARBA00022679"/>
    </source>
</evidence>
<accession>A0A0F2LQ20</accession>
<feature type="binding site" evidence="5">
    <location>
        <position position="141"/>
    </location>
    <ligand>
        <name>FMN</name>
        <dbReference type="ChEBI" id="CHEBI:58210"/>
    </ligand>
</feature>
<dbReference type="GO" id="GO:0016831">
    <property type="term" value="F:carboxy-lyase activity"/>
    <property type="evidence" value="ECO:0007669"/>
    <property type="project" value="TreeGrafter"/>
</dbReference>
<keyword evidence="1 5" id="KW-0637">Prenyltransferase</keyword>
<comment type="caution">
    <text evidence="5">Lacks conserved residue(s) required for the propagation of feature annotation.</text>
</comment>
<keyword evidence="6" id="KW-1133">Transmembrane helix</keyword>
<dbReference type="InterPro" id="IPR036551">
    <property type="entry name" value="Flavin_trans-like"/>
</dbReference>
<feature type="binding site" evidence="5">
    <location>
        <position position="171"/>
    </location>
    <ligand>
        <name>dimethylallyl phosphate</name>
        <dbReference type="ChEBI" id="CHEBI:88052"/>
    </ligand>
</feature>
<dbReference type="PANTHER" id="PTHR43374">
    <property type="entry name" value="FLAVIN PRENYLTRANSFERASE"/>
    <property type="match status" value="1"/>
</dbReference>
<evidence type="ECO:0000256" key="5">
    <source>
        <dbReference type="HAMAP-Rule" id="MF_01984"/>
    </source>
</evidence>
<feature type="binding site" evidence="5">
    <location>
        <position position="187"/>
    </location>
    <ligand>
        <name>dimethylallyl phosphate</name>
        <dbReference type="ChEBI" id="CHEBI:88052"/>
    </ligand>
</feature>
<dbReference type="SUPFAM" id="SSF52507">
    <property type="entry name" value="Homo-oligomeric flavin-containing Cys decarboxylases, HFCD"/>
    <property type="match status" value="1"/>
</dbReference>
<dbReference type="EMBL" id="JZWS01000003">
    <property type="protein sequence ID" value="KJR79602.1"/>
    <property type="molecule type" value="Genomic_DNA"/>
</dbReference>
<dbReference type="PANTHER" id="PTHR43374:SF1">
    <property type="entry name" value="FLAVIN PRENYLTRANSFERASE PAD1, MITOCHONDRIAL"/>
    <property type="match status" value="1"/>
</dbReference>
<feature type="binding site" evidence="5">
    <location>
        <begin position="26"/>
        <end position="28"/>
    </location>
    <ligand>
        <name>FMN</name>
        <dbReference type="ChEBI" id="CHEBI:58210"/>
    </ligand>
</feature>
<feature type="domain" description="Flavoprotein" evidence="7">
    <location>
        <begin position="19"/>
        <end position="192"/>
    </location>
</feature>
<comment type="similarity">
    <text evidence="5">Belongs to the UbiX/PAD1 family.</text>
</comment>
<reference evidence="9" key="2">
    <citation type="submission" date="2022-05" db="EMBL/GenBank/DDBJ databases">
        <title>Metagenome Sequencing of an Archaeal-Dominated Microbial Community from a Hot Spring at the Los Azufres Geothermal Field, Mexico.</title>
        <authorList>
            <person name="Marin-Paredes R."/>
            <person name="Martinez-Romero E."/>
            <person name="Servin-Garciduenas L.E."/>
        </authorList>
    </citation>
    <scope>NUCLEOTIDE SEQUENCE</scope>
    <source>
        <strain evidence="9">AZ1-454</strain>
    </source>
</reference>
<comment type="function">
    <text evidence="5">Flavin prenyltransferase that catalyzes the synthesis of the prenylated FMN cofactor (prenyl-FMN) for 4-hydroxy-3-polyprenylbenzoic acid decarboxylase UbiD. The prenyltransferase is metal-independent and links a dimethylallyl moiety from dimethylallyl monophosphate (DMAP) to the flavin N5 and C6 atoms of FMN.</text>
</comment>
<dbReference type="EMBL" id="JZWS02000001">
    <property type="protein sequence ID" value="MCL7343442.1"/>
    <property type="molecule type" value="Genomic_DNA"/>
</dbReference>
<feature type="binding site" evidence="5">
    <location>
        <position position="52"/>
    </location>
    <ligand>
        <name>FMN</name>
        <dbReference type="ChEBI" id="CHEBI:58210"/>
    </ligand>
</feature>
<evidence type="ECO:0000256" key="3">
    <source>
        <dbReference type="ARBA" id="ARBA00022643"/>
    </source>
</evidence>
<keyword evidence="2 5" id="KW-0285">Flavoprotein</keyword>
<dbReference type="NCBIfam" id="TIGR00421">
    <property type="entry name" value="ubiX_pad"/>
    <property type="match status" value="1"/>
</dbReference>
<keyword evidence="6" id="KW-0812">Transmembrane</keyword>
<keyword evidence="6" id="KW-0472">Membrane</keyword>
<comment type="catalytic activity">
    <reaction evidence="5">
        <text>dimethylallyl phosphate + FMNH2 = prenylated FMNH2 + phosphate</text>
        <dbReference type="Rhea" id="RHEA:37743"/>
        <dbReference type="ChEBI" id="CHEBI:43474"/>
        <dbReference type="ChEBI" id="CHEBI:57618"/>
        <dbReference type="ChEBI" id="CHEBI:87467"/>
        <dbReference type="ChEBI" id="CHEBI:88052"/>
        <dbReference type="EC" id="2.5.1.129"/>
    </reaction>
</comment>
<dbReference type="AlphaFoldDB" id="A0A0F2LQ20"/>
<dbReference type="PATRIC" id="fig|1326980.8.peg.1288"/>
<dbReference type="Pfam" id="PF02441">
    <property type="entry name" value="Flavoprotein"/>
    <property type="match status" value="1"/>
</dbReference>
<protein>
    <recommendedName>
        <fullName evidence="5">Flavin prenyltransferase UbiX</fullName>
        <ecNumber evidence="5">2.5.1.129</ecNumber>
    </recommendedName>
</protein>
<reference evidence="8" key="1">
    <citation type="submission" date="2015-03" db="EMBL/GenBank/DDBJ databases">
        <title>Metagenome Sequencing of an Archaeal-Dominated Microbial Community from a Hot Spring at the Los Azufres Geothermal Field, Mexico.</title>
        <authorList>
            <person name="Servin-Garciduenas L.E."/>
            <person name="Martinez-Romero E."/>
        </authorList>
    </citation>
    <scope>NUCLEOTIDE SEQUENCE [LARGE SCALE GENOMIC DNA]</scope>
    <source>
        <strain evidence="8">AZ1-454</strain>
    </source>
</reference>
<dbReference type="HAMAP" id="MF_01984">
    <property type="entry name" value="ubiX_pad"/>
    <property type="match status" value="1"/>
</dbReference>